<dbReference type="InterPro" id="IPR036770">
    <property type="entry name" value="Ankyrin_rpt-contain_sf"/>
</dbReference>
<organism evidence="5 6">
    <name type="scientific">Flavobacterium quisquiliarum</name>
    <dbReference type="NCBI Taxonomy" id="1834436"/>
    <lineage>
        <taxon>Bacteria</taxon>
        <taxon>Pseudomonadati</taxon>
        <taxon>Bacteroidota</taxon>
        <taxon>Flavobacteriia</taxon>
        <taxon>Flavobacteriales</taxon>
        <taxon>Flavobacteriaceae</taxon>
        <taxon>Flavobacterium</taxon>
    </lineage>
</organism>
<dbReference type="PROSITE" id="PS50297">
    <property type="entry name" value="ANK_REP_REGION"/>
    <property type="match status" value="2"/>
</dbReference>
<dbReference type="PROSITE" id="PS50088">
    <property type="entry name" value="ANK_REPEAT"/>
    <property type="match status" value="3"/>
</dbReference>
<keyword evidence="1" id="KW-0677">Repeat</keyword>
<feature type="repeat" description="ANK" evidence="3">
    <location>
        <begin position="152"/>
        <end position="184"/>
    </location>
</feature>
<dbReference type="EMBL" id="JBHSCO010000006">
    <property type="protein sequence ID" value="MFC4393513.1"/>
    <property type="molecule type" value="Genomic_DNA"/>
</dbReference>
<dbReference type="Pfam" id="PF13606">
    <property type="entry name" value="Ank_3"/>
    <property type="match status" value="1"/>
</dbReference>
<dbReference type="Pfam" id="PF12796">
    <property type="entry name" value="Ank_2"/>
    <property type="match status" value="1"/>
</dbReference>
<dbReference type="PANTHER" id="PTHR24198:SF165">
    <property type="entry name" value="ANKYRIN REPEAT-CONTAINING PROTEIN-RELATED"/>
    <property type="match status" value="1"/>
</dbReference>
<sequence length="239" mass="26033">MKINTLLLLFILSNCCLAQNNNCTKLNESIIQGNNSLSEKLIGKIPDVNCRTDVSPLSTACLYGNLNIVQLLIKKDADVNLIQYNNDNKSEGSAIFSALSICPQSLDPILIDVAKLSLNKVAKPKSCSIKTKNEIALLLIKSGANLDIKTEDNTTVLMASAMNNRHQLIPLILKKGLNIDAQNSYGNTALIYAVYSGNIETVKCLVKNKANLHVKNNLGKTAIDIAKENNAENILQLLQ</sequence>
<protein>
    <submittedName>
        <fullName evidence="5">Ankyrin repeat domain-containing protein</fullName>
    </submittedName>
</protein>
<keyword evidence="4" id="KW-0732">Signal</keyword>
<evidence type="ECO:0000313" key="5">
    <source>
        <dbReference type="EMBL" id="MFC4393513.1"/>
    </source>
</evidence>
<feature type="repeat" description="ANK" evidence="3">
    <location>
        <begin position="52"/>
        <end position="84"/>
    </location>
</feature>
<feature type="chain" id="PRO_5046713304" evidence="4">
    <location>
        <begin position="19"/>
        <end position="239"/>
    </location>
</feature>
<proteinExistence type="predicted"/>
<dbReference type="Gene3D" id="1.25.40.20">
    <property type="entry name" value="Ankyrin repeat-containing domain"/>
    <property type="match status" value="3"/>
</dbReference>
<evidence type="ECO:0000256" key="2">
    <source>
        <dbReference type="ARBA" id="ARBA00023043"/>
    </source>
</evidence>
<evidence type="ECO:0000256" key="4">
    <source>
        <dbReference type="SAM" id="SignalP"/>
    </source>
</evidence>
<keyword evidence="2 3" id="KW-0040">ANK repeat</keyword>
<gene>
    <name evidence="5" type="ORF">ACFOY0_21150</name>
</gene>
<dbReference type="PANTHER" id="PTHR24198">
    <property type="entry name" value="ANKYRIN REPEAT AND PROTEIN KINASE DOMAIN-CONTAINING PROTEIN"/>
    <property type="match status" value="1"/>
</dbReference>
<evidence type="ECO:0000313" key="6">
    <source>
        <dbReference type="Proteomes" id="UP001595719"/>
    </source>
</evidence>
<feature type="signal peptide" evidence="4">
    <location>
        <begin position="1"/>
        <end position="18"/>
    </location>
</feature>
<comment type="caution">
    <text evidence="5">The sequence shown here is derived from an EMBL/GenBank/DDBJ whole genome shotgun (WGS) entry which is preliminary data.</text>
</comment>
<dbReference type="RefSeq" id="WP_179003037.1">
    <property type="nucleotide sequence ID" value="NZ_JBHSCO010000006.1"/>
</dbReference>
<dbReference type="SMART" id="SM00248">
    <property type="entry name" value="ANK"/>
    <property type="match status" value="4"/>
</dbReference>
<keyword evidence="6" id="KW-1185">Reference proteome</keyword>
<dbReference type="Proteomes" id="UP001595719">
    <property type="component" value="Unassembled WGS sequence"/>
</dbReference>
<dbReference type="SUPFAM" id="SSF48403">
    <property type="entry name" value="Ankyrin repeat"/>
    <property type="match status" value="1"/>
</dbReference>
<evidence type="ECO:0000256" key="1">
    <source>
        <dbReference type="ARBA" id="ARBA00022737"/>
    </source>
</evidence>
<evidence type="ECO:0000256" key="3">
    <source>
        <dbReference type="PROSITE-ProRule" id="PRU00023"/>
    </source>
</evidence>
<reference evidence="6" key="1">
    <citation type="journal article" date="2019" name="Int. J. Syst. Evol. Microbiol.">
        <title>The Global Catalogue of Microorganisms (GCM) 10K type strain sequencing project: providing services to taxonomists for standard genome sequencing and annotation.</title>
        <authorList>
            <consortium name="The Broad Institute Genomics Platform"/>
            <consortium name="The Broad Institute Genome Sequencing Center for Infectious Disease"/>
            <person name="Wu L."/>
            <person name="Ma J."/>
        </authorList>
    </citation>
    <scope>NUCLEOTIDE SEQUENCE [LARGE SCALE GENOMIC DNA]</scope>
    <source>
        <strain evidence="6">CGMCC 1.15345</strain>
    </source>
</reference>
<accession>A0ABV8WDF9</accession>
<feature type="repeat" description="ANK" evidence="3">
    <location>
        <begin position="185"/>
        <end position="217"/>
    </location>
</feature>
<dbReference type="InterPro" id="IPR002110">
    <property type="entry name" value="Ankyrin_rpt"/>
</dbReference>
<name>A0ABV8WDF9_9FLAO</name>